<evidence type="ECO:0000256" key="3">
    <source>
        <dbReference type="ARBA" id="ARBA00010763"/>
    </source>
</evidence>
<dbReference type="NCBIfam" id="NF045515">
    <property type="entry name" value="Glp_gephyrin"/>
    <property type="match status" value="1"/>
</dbReference>
<evidence type="ECO:0000256" key="7">
    <source>
        <dbReference type="RuleBase" id="RU365090"/>
    </source>
</evidence>
<dbReference type="InterPro" id="IPR038987">
    <property type="entry name" value="MoeA-like"/>
</dbReference>
<dbReference type="GO" id="GO:0005829">
    <property type="term" value="C:cytosol"/>
    <property type="evidence" value="ECO:0007669"/>
    <property type="project" value="TreeGrafter"/>
</dbReference>
<dbReference type="Pfam" id="PF03454">
    <property type="entry name" value="MoeA_C"/>
    <property type="match status" value="1"/>
</dbReference>
<dbReference type="InterPro" id="IPR036135">
    <property type="entry name" value="MoeA_linker/N_sf"/>
</dbReference>
<keyword evidence="7" id="KW-0808">Transferase</keyword>
<dbReference type="GO" id="GO:0006777">
    <property type="term" value="P:Mo-molybdopterin cofactor biosynthetic process"/>
    <property type="evidence" value="ECO:0007669"/>
    <property type="project" value="UniProtKB-UniRule"/>
</dbReference>
<name>A0A919P984_9CELL</name>
<keyword evidence="7" id="KW-0479">Metal-binding</keyword>
<evidence type="ECO:0000256" key="6">
    <source>
        <dbReference type="ARBA" id="ARBA00047317"/>
    </source>
</evidence>
<dbReference type="Pfam" id="PF00994">
    <property type="entry name" value="MoCF_biosynth"/>
    <property type="match status" value="1"/>
</dbReference>
<evidence type="ECO:0000256" key="2">
    <source>
        <dbReference type="ARBA" id="ARBA00005046"/>
    </source>
</evidence>
<dbReference type="GO" id="GO:0061599">
    <property type="term" value="F:molybdopterin molybdotransferase activity"/>
    <property type="evidence" value="ECO:0007669"/>
    <property type="project" value="UniProtKB-UniRule"/>
</dbReference>
<dbReference type="SUPFAM" id="SSF53218">
    <property type="entry name" value="Molybdenum cofactor biosynthesis proteins"/>
    <property type="match status" value="1"/>
</dbReference>
<dbReference type="PANTHER" id="PTHR10192">
    <property type="entry name" value="MOLYBDOPTERIN BIOSYNTHESIS PROTEIN"/>
    <property type="match status" value="1"/>
</dbReference>
<dbReference type="PANTHER" id="PTHR10192:SF5">
    <property type="entry name" value="GEPHYRIN"/>
    <property type="match status" value="1"/>
</dbReference>
<dbReference type="InterPro" id="IPR005111">
    <property type="entry name" value="MoeA_C_domain_IV"/>
</dbReference>
<dbReference type="Gene3D" id="3.40.980.10">
    <property type="entry name" value="MoaB/Mog-like domain"/>
    <property type="match status" value="1"/>
</dbReference>
<dbReference type="EMBL" id="BONO01000001">
    <property type="protein sequence ID" value="GIG34759.1"/>
    <property type="molecule type" value="Genomic_DNA"/>
</dbReference>
<dbReference type="Pfam" id="PF03453">
    <property type="entry name" value="MoeA_N"/>
    <property type="match status" value="1"/>
</dbReference>
<dbReference type="InterPro" id="IPR001453">
    <property type="entry name" value="MoaB/Mog_dom"/>
</dbReference>
<comment type="cofactor">
    <cofactor evidence="7">
        <name>Mg(2+)</name>
        <dbReference type="ChEBI" id="CHEBI:18420"/>
    </cofactor>
</comment>
<comment type="catalytic activity">
    <reaction evidence="6">
        <text>adenylyl-molybdopterin + molybdate = Mo-molybdopterin + AMP + H(+)</text>
        <dbReference type="Rhea" id="RHEA:35047"/>
        <dbReference type="ChEBI" id="CHEBI:15378"/>
        <dbReference type="ChEBI" id="CHEBI:36264"/>
        <dbReference type="ChEBI" id="CHEBI:62727"/>
        <dbReference type="ChEBI" id="CHEBI:71302"/>
        <dbReference type="ChEBI" id="CHEBI:456215"/>
        <dbReference type="EC" id="2.10.1.1"/>
    </reaction>
</comment>
<evidence type="ECO:0000313" key="10">
    <source>
        <dbReference type="Proteomes" id="UP000642125"/>
    </source>
</evidence>
<accession>A0A919P984</accession>
<evidence type="ECO:0000256" key="1">
    <source>
        <dbReference type="ARBA" id="ARBA00002901"/>
    </source>
</evidence>
<dbReference type="Gene3D" id="2.170.190.11">
    <property type="entry name" value="Molybdopterin biosynthesis moea protein, domain 3"/>
    <property type="match status" value="1"/>
</dbReference>
<dbReference type="InterPro" id="IPR036425">
    <property type="entry name" value="MoaB/Mog-like_dom_sf"/>
</dbReference>
<evidence type="ECO:0000313" key="9">
    <source>
        <dbReference type="EMBL" id="GIG34759.1"/>
    </source>
</evidence>
<proteinExistence type="inferred from homology"/>
<organism evidence="9 10">
    <name type="scientific">Cellulomonas pakistanensis</name>
    <dbReference type="NCBI Taxonomy" id="992287"/>
    <lineage>
        <taxon>Bacteria</taxon>
        <taxon>Bacillati</taxon>
        <taxon>Actinomycetota</taxon>
        <taxon>Actinomycetes</taxon>
        <taxon>Micrococcales</taxon>
        <taxon>Cellulomonadaceae</taxon>
        <taxon>Cellulomonas</taxon>
    </lineage>
</organism>
<comment type="function">
    <text evidence="1 7">Catalyzes the insertion of molybdate into adenylated molybdopterin with the concomitant release of AMP.</text>
</comment>
<sequence length="388" mass="39069">MLDGLRPTPAADLDPAEALGLVLAEPVASRVDVPAFDNAAMDGYALHAADLDGPRDLRVVDDVPAGRVPAAAVAPGHAVRVMTGAPVPEGTAAVVPVERTDGGERRVRVHAPPAPGAHVRRRAEDVAAGAVVLAPGAVVTPPVVGLLHAVGRTAVRVHRRPRVVVLSTGAELAPAGAALAPGRIHDANGPMLLAAAREAGADAVLGPVVPDRPGAVRAALEPHLADADLVVTSAGVSAGAHDVVKADLAGAGVVFTRVAMQPGRPQGCGRLGERGVPVVTLPGNPVSALVSWHLFARPAVRRLLGLPDALGPVRRAVLAAPLVSPPGRRQYVRAVVAPAAEGPPAAHPGSHLLGALARSDGLVVVPEDVTALPEGAVVDVLLVRDDAS</sequence>
<protein>
    <recommendedName>
        <fullName evidence="7">Molybdopterin molybdenumtransferase</fullName>
        <ecNumber evidence="7">2.10.1.1</ecNumber>
    </recommendedName>
</protein>
<comment type="caution">
    <text evidence="9">The sequence shown here is derived from an EMBL/GenBank/DDBJ whole genome shotgun (WGS) entry which is preliminary data.</text>
</comment>
<comment type="pathway">
    <text evidence="2 7">Cofactor biosynthesis; molybdopterin biosynthesis.</text>
</comment>
<keyword evidence="4 7" id="KW-0500">Molybdenum</keyword>
<dbReference type="InterPro" id="IPR005110">
    <property type="entry name" value="MoeA_linker/N"/>
</dbReference>
<dbReference type="Gene3D" id="3.90.105.10">
    <property type="entry name" value="Molybdopterin biosynthesis moea protein, domain 2"/>
    <property type="match status" value="1"/>
</dbReference>
<comment type="similarity">
    <text evidence="3 7">Belongs to the MoeA family.</text>
</comment>
<reference evidence="9" key="1">
    <citation type="submission" date="2021-01" db="EMBL/GenBank/DDBJ databases">
        <title>Whole genome shotgun sequence of Cellulomonas pakistanensis NBRC 110800.</title>
        <authorList>
            <person name="Komaki H."/>
            <person name="Tamura T."/>
        </authorList>
    </citation>
    <scope>NUCLEOTIDE SEQUENCE</scope>
    <source>
        <strain evidence="9">NBRC 110800</strain>
    </source>
</reference>
<feature type="domain" description="MoaB/Mog" evidence="8">
    <location>
        <begin position="164"/>
        <end position="302"/>
    </location>
</feature>
<dbReference type="CDD" id="cd00887">
    <property type="entry name" value="MoeA"/>
    <property type="match status" value="1"/>
</dbReference>
<dbReference type="Proteomes" id="UP000642125">
    <property type="component" value="Unassembled WGS sequence"/>
</dbReference>
<dbReference type="InterPro" id="IPR036688">
    <property type="entry name" value="MoeA_C_domain_IV_sf"/>
</dbReference>
<dbReference type="SMART" id="SM00852">
    <property type="entry name" value="MoCF_biosynth"/>
    <property type="match status" value="1"/>
</dbReference>
<dbReference type="SUPFAM" id="SSF63867">
    <property type="entry name" value="MoeA C-terminal domain-like"/>
    <property type="match status" value="1"/>
</dbReference>
<evidence type="ECO:0000256" key="5">
    <source>
        <dbReference type="ARBA" id="ARBA00023150"/>
    </source>
</evidence>
<dbReference type="GO" id="GO:0046872">
    <property type="term" value="F:metal ion binding"/>
    <property type="evidence" value="ECO:0007669"/>
    <property type="project" value="UniProtKB-UniRule"/>
</dbReference>
<evidence type="ECO:0000259" key="8">
    <source>
        <dbReference type="SMART" id="SM00852"/>
    </source>
</evidence>
<keyword evidence="10" id="KW-1185">Reference proteome</keyword>
<dbReference type="SUPFAM" id="SSF63882">
    <property type="entry name" value="MoeA N-terminal region -like"/>
    <property type="match status" value="1"/>
</dbReference>
<dbReference type="EC" id="2.10.1.1" evidence="7"/>
<keyword evidence="5 7" id="KW-0501">Molybdenum cofactor biosynthesis</keyword>
<dbReference type="Gene3D" id="2.40.340.10">
    <property type="entry name" value="MoeA, C-terminal, domain IV"/>
    <property type="match status" value="1"/>
</dbReference>
<dbReference type="AlphaFoldDB" id="A0A919P984"/>
<evidence type="ECO:0000256" key="4">
    <source>
        <dbReference type="ARBA" id="ARBA00022505"/>
    </source>
</evidence>
<gene>
    <name evidence="9" type="ORF">Cpa01nite_01400</name>
</gene>
<keyword evidence="7" id="KW-0460">Magnesium</keyword>